<protein>
    <recommendedName>
        <fullName evidence="6 7">Ribonuclease P protein component</fullName>
        <shortName evidence="6">RNase P protein</shortName>
        <shortName evidence="6">RNaseP protein</shortName>
        <ecNumber evidence="6 7">3.1.26.5</ecNumber>
    </recommendedName>
    <alternativeName>
        <fullName evidence="6">Protein C5</fullName>
    </alternativeName>
</protein>
<dbReference type="NCBIfam" id="TIGR00188">
    <property type="entry name" value="rnpA"/>
    <property type="match status" value="1"/>
</dbReference>
<evidence type="ECO:0000313" key="9">
    <source>
        <dbReference type="Proteomes" id="UP000178925"/>
    </source>
</evidence>
<dbReference type="EMBL" id="MFGC01000013">
    <property type="protein sequence ID" value="OGF28285.1"/>
    <property type="molecule type" value="Genomic_DNA"/>
</dbReference>
<dbReference type="GO" id="GO:0001682">
    <property type="term" value="P:tRNA 5'-leader removal"/>
    <property type="evidence" value="ECO:0007669"/>
    <property type="project" value="UniProtKB-UniRule"/>
</dbReference>
<dbReference type="SUPFAM" id="SSF54211">
    <property type="entry name" value="Ribosomal protein S5 domain 2-like"/>
    <property type="match status" value="1"/>
</dbReference>
<keyword evidence="2 6" id="KW-0540">Nuclease</keyword>
<dbReference type="PANTHER" id="PTHR33992:SF1">
    <property type="entry name" value="RIBONUCLEASE P PROTEIN COMPONENT"/>
    <property type="match status" value="1"/>
</dbReference>
<dbReference type="Gene3D" id="3.30.230.10">
    <property type="match status" value="1"/>
</dbReference>
<evidence type="ECO:0000256" key="1">
    <source>
        <dbReference type="ARBA" id="ARBA00022694"/>
    </source>
</evidence>
<dbReference type="GO" id="GO:0042781">
    <property type="term" value="F:3'-tRNA processing endoribonuclease activity"/>
    <property type="evidence" value="ECO:0007669"/>
    <property type="project" value="TreeGrafter"/>
</dbReference>
<accession>A0A1F5SNK4</accession>
<dbReference type="HAMAP" id="MF_00227">
    <property type="entry name" value="RNase_P"/>
    <property type="match status" value="1"/>
</dbReference>
<dbReference type="InterPro" id="IPR020568">
    <property type="entry name" value="Ribosomal_Su5_D2-typ_SF"/>
</dbReference>
<dbReference type="GO" id="GO:0030677">
    <property type="term" value="C:ribonuclease P complex"/>
    <property type="evidence" value="ECO:0007669"/>
    <property type="project" value="TreeGrafter"/>
</dbReference>
<dbReference type="AlphaFoldDB" id="A0A1F5SNK4"/>
<keyword evidence="5 6" id="KW-0694">RNA-binding</keyword>
<comment type="function">
    <text evidence="6">RNaseP catalyzes the removal of the 5'-leader sequence from pre-tRNA to produce the mature 5'-terminus. It can also cleave other RNA substrates such as 4.5S RNA. The protein component plays an auxiliary but essential role in vivo by binding to the 5'-leader sequence and broadening the substrate specificity of the ribozyme.</text>
</comment>
<dbReference type="Pfam" id="PF00825">
    <property type="entry name" value="Ribonuclease_P"/>
    <property type="match status" value="1"/>
</dbReference>
<comment type="caution">
    <text evidence="8">The sequence shown here is derived from an EMBL/GenBank/DDBJ whole genome shotgun (WGS) entry which is preliminary data.</text>
</comment>
<gene>
    <name evidence="6" type="primary">rnpA</name>
    <name evidence="8" type="ORF">A2242_00680</name>
</gene>
<evidence type="ECO:0000313" key="8">
    <source>
        <dbReference type="EMBL" id="OGF28285.1"/>
    </source>
</evidence>
<comment type="similarity">
    <text evidence="6">Belongs to the RnpA family.</text>
</comment>
<proteinExistence type="inferred from homology"/>
<dbReference type="InterPro" id="IPR000100">
    <property type="entry name" value="RNase_P"/>
</dbReference>
<dbReference type="EC" id="3.1.26.5" evidence="6 7"/>
<dbReference type="GO" id="GO:0004526">
    <property type="term" value="F:ribonuclease P activity"/>
    <property type="evidence" value="ECO:0007669"/>
    <property type="project" value="UniProtKB-UniRule"/>
</dbReference>
<name>A0A1F5SNK4_9BACT</name>
<evidence type="ECO:0000256" key="4">
    <source>
        <dbReference type="ARBA" id="ARBA00022801"/>
    </source>
</evidence>
<evidence type="ECO:0000256" key="5">
    <source>
        <dbReference type="ARBA" id="ARBA00022884"/>
    </source>
</evidence>
<comment type="subunit">
    <text evidence="6">Consists of a catalytic RNA component (M1 or rnpB) and a protein subunit.</text>
</comment>
<sequence>MLAKNYKIQKKKEVEAVFKNGRSSFDDIVGVKILPTAQGNSRFVVVVSTKVSKKAIERNRVKRKLSEICRLSLTRLAAGNDFFILALPASVQKTYRELENSLLRHFKKLGVYKQ</sequence>
<organism evidence="8 9">
    <name type="scientific">Candidatus Falkowbacteria bacterium RIFOXYA2_FULL_47_9</name>
    <dbReference type="NCBI Taxonomy" id="1797995"/>
    <lineage>
        <taxon>Bacteria</taxon>
        <taxon>Candidatus Falkowiibacteriota</taxon>
    </lineage>
</organism>
<dbReference type="GO" id="GO:0000049">
    <property type="term" value="F:tRNA binding"/>
    <property type="evidence" value="ECO:0007669"/>
    <property type="project" value="UniProtKB-UniRule"/>
</dbReference>
<comment type="catalytic activity">
    <reaction evidence="6">
        <text>Endonucleolytic cleavage of RNA, removing 5'-extranucleotides from tRNA precursor.</text>
        <dbReference type="EC" id="3.1.26.5"/>
    </reaction>
</comment>
<keyword evidence="1 6" id="KW-0819">tRNA processing</keyword>
<keyword evidence="4 6" id="KW-0378">Hydrolase</keyword>
<dbReference type="Proteomes" id="UP000178925">
    <property type="component" value="Unassembled WGS sequence"/>
</dbReference>
<reference evidence="8 9" key="1">
    <citation type="journal article" date="2016" name="Nat. Commun.">
        <title>Thousands of microbial genomes shed light on interconnected biogeochemical processes in an aquifer system.</title>
        <authorList>
            <person name="Anantharaman K."/>
            <person name="Brown C.T."/>
            <person name="Hug L.A."/>
            <person name="Sharon I."/>
            <person name="Castelle C.J."/>
            <person name="Probst A.J."/>
            <person name="Thomas B.C."/>
            <person name="Singh A."/>
            <person name="Wilkins M.J."/>
            <person name="Karaoz U."/>
            <person name="Brodie E.L."/>
            <person name="Williams K.H."/>
            <person name="Hubbard S.S."/>
            <person name="Banfield J.F."/>
        </authorList>
    </citation>
    <scope>NUCLEOTIDE SEQUENCE [LARGE SCALE GENOMIC DNA]</scope>
</reference>
<evidence type="ECO:0000256" key="6">
    <source>
        <dbReference type="HAMAP-Rule" id="MF_00227"/>
    </source>
</evidence>
<dbReference type="PANTHER" id="PTHR33992">
    <property type="entry name" value="RIBONUCLEASE P PROTEIN COMPONENT"/>
    <property type="match status" value="1"/>
</dbReference>
<evidence type="ECO:0000256" key="2">
    <source>
        <dbReference type="ARBA" id="ARBA00022722"/>
    </source>
</evidence>
<evidence type="ECO:0000256" key="3">
    <source>
        <dbReference type="ARBA" id="ARBA00022759"/>
    </source>
</evidence>
<keyword evidence="3 6" id="KW-0255">Endonuclease</keyword>
<dbReference type="InterPro" id="IPR014721">
    <property type="entry name" value="Ribsml_uS5_D2-typ_fold_subgr"/>
</dbReference>
<dbReference type="STRING" id="1797995.A2242_00680"/>
<evidence type="ECO:0000256" key="7">
    <source>
        <dbReference type="NCBIfam" id="TIGR00188"/>
    </source>
</evidence>